<dbReference type="RefSeq" id="XP_013338654.1">
    <property type="nucleotide sequence ID" value="XM_013483200.1"/>
</dbReference>
<dbReference type="Proteomes" id="UP000030641">
    <property type="component" value="Unassembled WGS sequence"/>
</dbReference>
<dbReference type="InParanoid" id="A0A074Y2N6"/>
<sequence>MASSQSLINQISRYQSERVHHKIKMQKTEGTTQWLTREISTWLDHRAEKSSGKSNCLWISGTVGCGKTFLA</sequence>
<gene>
    <name evidence="3" type="ORF">AUEXF2481DRAFT_45365</name>
</gene>
<dbReference type="AlphaFoldDB" id="A0A074Y2N6"/>
<dbReference type="HOGENOM" id="CLU_2739610_0_0_1"/>
<reference evidence="3 4" key="1">
    <citation type="journal article" date="2014" name="BMC Genomics">
        <title>Genome sequencing of four Aureobasidium pullulans varieties: biotechnological potential, stress tolerance, and description of new species.</title>
        <authorList>
            <person name="Gostin Ar C."/>
            <person name="Ohm R.A."/>
            <person name="Kogej T."/>
            <person name="Sonjak S."/>
            <person name="Turk M."/>
            <person name="Zajc J."/>
            <person name="Zalar P."/>
            <person name="Grube M."/>
            <person name="Sun H."/>
            <person name="Han J."/>
            <person name="Sharma A."/>
            <person name="Chiniquy J."/>
            <person name="Ngan C.Y."/>
            <person name="Lipzen A."/>
            <person name="Barry K."/>
            <person name="Grigoriev I.V."/>
            <person name="Gunde-Cimerman N."/>
        </authorList>
    </citation>
    <scope>NUCLEOTIDE SEQUENCE [LARGE SCALE GENOMIC DNA]</scope>
    <source>
        <strain evidence="3 4">EXF-2481</strain>
    </source>
</reference>
<proteinExistence type="predicted"/>
<dbReference type="InterPro" id="IPR056884">
    <property type="entry name" value="NPHP3-like_N"/>
</dbReference>
<evidence type="ECO:0000313" key="3">
    <source>
        <dbReference type="EMBL" id="KEQ90169.1"/>
    </source>
</evidence>
<keyword evidence="1" id="KW-0677">Repeat</keyword>
<dbReference type="EMBL" id="KL584802">
    <property type="protein sequence ID" value="KEQ90169.1"/>
    <property type="molecule type" value="Genomic_DNA"/>
</dbReference>
<evidence type="ECO:0000256" key="1">
    <source>
        <dbReference type="ARBA" id="ARBA00022737"/>
    </source>
</evidence>
<name>A0A074Y2N6_AURSE</name>
<feature type="domain" description="Nephrocystin 3-like N-terminal" evidence="2">
    <location>
        <begin position="30"/>
        <end position="71"/>
    </location>
</feature>
<protein>
    <recommendedName>
        <fullName evidence="2">Nephrocystin 3-like N-terminal domain-containing protein</fullName>
    </recommendedName>
</protein>
<dbReference type="OrthoDB" id="448455at2759"/>
<keyword evidence="4" id="KW-1185">Reference proteome</keyword>
<dbReference type="GeneID" id="25367918"/>
<evidence type="ECO:0000259" key="2">
    <source>
        <dbReference type="Pfam" id="PF24883"/>
    </source>
</evidence>
<accession>A0A074Y2N6</accession>
<evidence type="ECO:0000313" key="4">
    <source>
        <dbReference type="Proteomes" id="UP000030641"/>
    </source>
</evidence>
<dbReference type="Pfam" id="PF24883">
    <property type="entry name" value="NPHP3_N"/>
    <property type="match status" value="1"/>
</dbReference>
<organism evidence="3 4">
    <name type="scientific">Aureobasidium subglaciale (strain EXF-2481)</name>
    <name type="common">Aureobasidium pullulans var. subglaciale</name>
    <dbReference type="NCBI Taxonomy" id="1043005"/>
    <lineage>
        <taxon>Eukaryota</taxon>
        <taxon>Fungi</taxon>
        <taxon>Dikarya</taxon>
        <taxon>Ascomycota</taxon>
        <taxon>Pezizomycotina</taxon>
        <taxon>Dothideomycetes</taxon>
        <taxon>Dothideomycetidae</taxon>
        <taxon>Dothideales</taxon>
        <taxon>Saccotheciaceae</taxon>
        <taxon>Aureobasidium</taxon>
    </lineage>
</organism>